<dbReference type="AlphaFoldDB" id="A0A2S6BXN6"/>
<dbReference type="OrthoDB" id="3648922at2759"/>
<sequence>MRLLRTDSGLLEEKNEYVDDFRYAILSHTWLRPSEGEEVLFADLADMTKARQKAGWKKLEFAMAQAAKEGLQYVWVDTCCINKESSAELAEAINSMYRWYQKSETYYVYLDDHQDSSSMGDCRWFKRGWTLQEMIASPNLLFYDGSGESIGSLSGLIQQISAITGVHKDLLSGRRSLSTFSIAQKMFWAANRETARMEDRAYSLLGIFDISLPVIYGEGSRAFQRFQEELIRVYNDQTIFAWCGFHAARPRREHTSLLASSHDAYAGPEYSKLVVVSGNGDEKQCEVLGRTVRFHLPIFDMPKWEVFGRGGDEYAVLNCCLEDRPSMCIYMQIASVGGEGFARDCAGTCDLVDATQRCTSWPFTVLQNSDNADRDVKNYTSQANDRMLLIRRRGSISSIGIASGEGNVVTSSQAQRSSTPKVVLSDVWDPDDTLFRFPFSMKPLSSEEPSRGRPEELFYLDGTITLVLAGEACIKVNICIVATTVSITTLILDDDTKEKHGTYGVLMAFIDGVLGLLLLLSLYSTTKSMLKEM</sequence>
<dbReference type="PANTHER" id="PTHR10622:SF10">
    <property type="entry name" value="HET DOMAIN-CONTAINING PROTEIN"/>
    <property type="match status" value="1"/>
</dbReference>
<evidence type="ECO:0000259" key="2">
    <source>
        <dbReference type="Pfam" id="PF06985"/>
    </source>
</evidence>
<dbReference type="EMBL" id="PNEN01001711">
    <property type="protein sequence ID" value="PPJ52250.1"/>
    <property type="molecule type" value="Genomic_DNA"/>
</dbReference>
<comment type="caution">
    <text evidence="3">The sequence shown here is derived from an EMBL/GenBank/DDBJ whole genome shotgun (WGS) entry which is preliminary data.</text>
</comment>
<dbReference type="Pfam" id="PF06985">
    <property type="entry name" value="HET"/>
    <property type="match status" value="1"/>
</dbReference>
<evidence type="ECO:0000313" key="4">
    <source>
        <dbReference type="Proteomes" id="UP000237631"/>
    </source>
</evidence>
<dbReference type="InterPro" id="IPR010730">
    <property type="entry name" value="HET"/>
</dbReference>
<feature type="domain" description="Heterokaryon incompatibility" evidence="2">
    <location>
        <begin position="23"/>
        <end position="117"/>
    </location>
</feature>
<keyword evidence="1" id="KW-0472">Membrane</keyword>
<dbReference type="Proteomes" id="UP000237631">
    <property type="component" value="Unassembled WGS sequence"/>
</dbReference>
<keyword evidence="1" id="KW-1133">Transmembrane helix</keyword>
<keyword evidence="4" id="KW-1185">Reference proteome</keyword>
<keyword evidence="1" id="KW-0812">Transmembrane</keyword>
<protein>
    <recommendedName>
        <fullName evidence="2">Heterokaryon incompatibility domain-containing protein</fullName>
    </recommendedName>
</protein>
<evidence type="ECO:0000313" key="3">
    <source>
        <dbReference type="EMBL" id="PPJ52250.1"/>
    </source>
</evidence>
<proteinExistence type="predicted"/>
<name>A0A2S6BXN6_9PEZI</name>
<evidence type="ECO:0000256" key="1">
    <source>
        <dbReference type="SAM" id="Phobius"/>
    </source>
</evidence>
<reference evidence="4" key="1">
    <citation type="journal article" date="2017" name="bioRxiv">
        <title>Conservation of a gene cluster reveals novel cercosporin biosynthetic mechanisms and extends production to the genus Colletotrichum.</title>
        <authorList>
            <person name="de Jonge R."/>
            <person name="Ebert M.K."/>
            <person name="Huitt-Roehl C.R."/>
            <person name="Pal P."/>
            <person name="Suttle J.C."/>
            <person name="Spanner R.E."/>
            <person name="Neubauer J.D."/>
            <person name="Jurick W.M.II."/>
            <person name="Stott K.A."/>
            <person name="Secor G.A."/>
            <person name="Thomma B.P.H.J."/>
            <person name="Van de Peer Y."/>
            <person name="Townsend C.A."/>
            <person name="Bolton M.D."/>
        </authorList>
    </citation>
    <scope>NUCLEOTIDE SEQUENCE [LARGE SCALE GENOMIC DNA]</scope>
    <source>
        <strain evidence="4">CBS538.71</strain>
    </source>
</reference>
<dbReference type="PANTHER" id="PTHR10622">
    <property type="entry name" value="HET DOMAIN-CONTAINING PROTEIN"/>
    <property type="match status" value="1"/>
</dbReference>
<feature type="transmembrane region" description="Helical" evidence="1">
    <location>
        <begin position="503"/>
        <end position="523"/>
    </location>
</feature>
<gene>
    <name evidence="3" type="ORF">CBER1_10522</name>
</gene>
<organism evidence="3 4">
    <name type="scientific">Cercospora berteroae</name>
    <dbReference type="NCBI Taxonomy" id="357750"/>
    <lineage>
        <taxon>Eukaryota</taxon>
        <taxon>Fungi</taxon>
        <taxon>Dikarya</taxon>
        <taxon>Ascomycota</taxon>
        <taxon>Pezizomycotina</taxon>
        <taxon>Dothideomycetes</taxon>
        <taxon>Dothideomycetidae</taxon>
        <taxon>Mycosphaerellales</taxon>
        <taxon>Mycosphaerellaceae</taxon>
        <taxon>Cercospora</taxon>
    </lineage>
</organism>
<dbReference type="STRING" id="357750.A0A2S6BXN6"/>
<accession>A0A2S6BXN6</accession>